<evidence type="ECO:0000313" key="4">
    <source>
        <dbReference type="Proteomes" id="UP000038010"/>
    </source>
</evidence>
<accession>A0A0N1HAR3</accession>
<dbReference type="Proteomes" id="UP000038010">
    <property type="component" value="Unassembled WGS sequence"/>
</dbReference>
<dbReference type="RefSeq" id="XP_018005176.1">
    <property type="nucleotide sequence ID" value="XM_018142775.1"/>
</dbReference>
<dbReference type="InterPro" id="IPR036047">
    <property type="entry name" value="F-box-like_dom_sf"/>
</dbReference>
<proteinExistence type="predicted"/>
<dbReference type="AlphaFoldDB" id="A0A0N1HAR3"/>
<keyword evidence="1" id="KW-0175">Coiled coil</keyword>
<dbReference type="SUPFAM" id="SSF81383">
    <property type="entry name" value="F-box domain"/>
    <property type="match status" value="1"/>
</dbReference>
<feature type="domain" description="F-box" evidence="2">
    <location>
        <begin position="139"/>
        <end position="188"/>
    </location>
</feature>
<sequence length="524" mass="61103">MAGDTKYFIAANGFIYFDVLKSCKVRWIVRRSFVALERLRWAAALDGGHEIVTARQLEVRFSPSTDERSDAQQSLEMDLLHECTEAMREILMQQHLHANAGGPSNPVSTACSVVTNGRKHDVQPQNDLKVSPAEESSKTTTFLTLPGEIHNQILDELKFPDLCRFRATSQQCRGLVPQLRMQDSIEQFEHDFRAAQEENDSTSAIRPEAYSKEDFERFRKCRICYGCTQMRPRIRFGIVVKLRCPPLNPSRNQPPRQQDRRDLDDPEYFDIPEYFDDPDYFEWPCRIAERSSRLGSGRQMLLCIDCTLKHPQYLSAHSPRKRWLRSTDRFPRKWKDYDMCLICTKCHQLKHYPRLSSQSPPCQELRLRLMDHRQLDQGMCHECWYHDHESWCDAQLKIEERAFEIQDQAKALSSDTQALQSDIEALQSKMQAMQWNLEAMQSESQFLQSELKDLRVYRYWMRDLGMHPADQGSEPPRSRSLLEVLPDWTEELRSVPVKEVQSQLVEKGLVIPAEFKSRGPRKGA</sequence>
<evidence type="ECO:0000259" key="2">
    <source>
        <dbReference type="PROSITE" id="PS50181"/>
    </source>
</evidence>
<evidence type="ECO:0000256" key="1">
    <source>
        <dbReference type="SAM" id="Coils"/>
    </source>
</evidence>
<evidence type="ECO:0000313" key="3">
    <source>
        <dbReference type="EMBL" id="KPI45213.1"/>
    </source>
</evidence>
<dbReference type="Pfam" id="PF00646">
    <property type="entry name" value="F-box"/>
    <property type="match status" value="1"/>
</dbReference>
<dbReference type="PROSITE" id="PS50181">
    <property type="entry name" value="FBOX"/>
    <property type="match status" value="1"/>
</dbReference>
<protein>
    <recommendedName>
        <fullName evidence="2">F-box domain-containing protein</fullName>
    </recommendedName>
</protein>
<name>A0A0N1HAR3_9EURO</name>
<feature type="coiled-coil region" evidence="1">
    <location>
        <begin position="409"/>
        <end position="450"/>
    </location>
</feature>
<comment type="caution">
    <text evidence="3">The sequence shown here is derived from an EMBL/GenBank/DDBJ whole genome shotgun (WGS) entry which is preliminary data.</text>
</comment>
<dbReference type="GeneID" id="28734655"/>
<reference evidence="3 4" key="1">
    <citation type="submission" date="2015-06" db="EMBL/GenBank/DDBJ databases">
        <title>Draft genome of the ant-associated black yeast Phialophora attae CBS 131958.</title>
        <authorList>
            <person name="Moreno L.F."/>
            <person name="Stielow B.J."/>
            <person name="de Hoog S."/>
            <person name="Vicente V.A."/>
            <person name="Weiss V.A."/>
            <person name="de Vries M."/>
            <person name="Cruz L.M."/>
            <person name="Souza E.M."/>
        </authorList>
    </citation>
    <scope>NUCLEOTIDE SEQUENCE [LARGE SCALE GENOMIC DNA]</scope>
    <source>
        <strain evidence="3 4">CBS 131958</strain>
    </source>
</reference>
<dbReference type="EMBL" id="LFJN01000002">
    <property type="protein sequence ID" value="KPI45213.1"/>
    <property type="molecule type" value="Genomic_DNA"/>
</dbReference>
<keyword evidence="4" id="KW-1185">Reference proteome</keyword>
<organism evidence="3 4">
    <name type="scientific">Cyphellophora attinorum</name>
    <dbReference type="NCBI Taxonomy" id="1664694"/>
    <lineage>
        <taxon>Eukaryota</taxon>
        <taxon>Fungi</taxon>
        <taxon>Dikarya</taxon>
        <taxon>Ascomycota</taxon>
        <taxon>Pezizomycotina</taxon>
        <taxon>Eurotiomycetes</taxon>
        <taxon>Chaetothyriomycetidae</taxon>
        <taxon>Chaetothyriales</taxon>
        <taxon>Cyphellophoraceae</taxon>
        <taxon>Cyphellophora</taxon>
    </lineage>
</organism>
<gene>
    <name evidence="3" type="ORF">AB675_2778</name>
</gene>
<dbReference type="VEuPathDB" id="FungiDB:AB675_2778"/>
<dbReference type="InterPro" id="IPR001810">
    <property type="entry name" value="F-box_dom"/>
</dbReference>